<dbReference type="EMBL" id="JACJTB010000047">
    <property type="protein sequence ID" value="MBD2597648.1"/>
    <property type="molecule type" value="Genomic_DNA"/>
</dbReference>
<gene>
    <name evidence="3" type="ORF">H6G74_25480</name>
</gene>
<dbReference type="Gene3D" id="3.40.50.300">
    <property type="entry name" value="P-loop containing nucleotide triphosphate hydrolases"/>
    <property type="match status" value="1"/>
</dbReference>
<dbReference type="InterPro" id="IPR027417">
    <property type="entry name" value="P-loop_NTPase"/>
</dbReference>
<evidence type="ECO:0000259" key="1">
    <source>
        <dbReference type="PROSITE" id="PS50837"/>
    </source>
</evidence>
<dbReference type="PANTHER" id="PTHR46844:SF1">
    <property type="entry name" value="SLR5058 PROTEIN"/>
    <property type="match status" value="1"/>
</dbReference>
<dbReference type="Pfam" id="PF05729">
    <property type="entry name" value="NACHT"/>
    <property type="match status" value="1"/>
</dbReference>
<feature type="domain" description="HTH cro/C1-type" evidence="2">
    <location>
        <begin position="21"/>
        <end position="70"/>
    </location>
</feature>
<dbReference type="InterPro" id="IPR054501">
    <property type="entry name" value="NCH2"/>
</dbReference>
<keyword evidence="4" id="KW-1185">Reference proteome</keyword>
<evidence type="ECO:0000313" key="4">
    <source>
        <dbReference type="Proteomes" id="UP000603457"/>
    </source>
</evidence>
<dbReference type="PROSITE" id="PS50837">
    <property type="entry name" value="NACHT"/>
    <property type="match status" value="1"/>
</dbReference>
<feature type="domain" description="NACHT" evidence="1">
    <location>
        <begin position="180"/>
        <end position="300"/>
    </location>
</feature>
<dbReference type="CDD" id="cd00093">
    <property type="entry name" value="HTH_XRE"/>
    <property type="match status" value="1"/>
</dbReference>
<dbReference type="Pfam" id="PF22727">
    <property type="entry name" value="NCH2"/>
    <property type="match status" value="1"/>
</dbReference>
<name>A0ABR8G336_9NOSO</name>
<reference evidence="3 4" key="1">
    <citation type="journal article" date="2020" name="ISME J.">
        <title>Comparative genomics reveals insights into cyanobacterial evolution and habitat adaptation.</title>
        <authorList>
            <person name="Chen M.Y."/>
            <person name="Teng W.K."/>
            <person name="Zhao L."/>
            <person name="Hu C.X."/>
            <person name="Zhou Y.K."/>
            <person name="Han B.P."/>
            <person name="Song L.R."/>
            <person name="Shu W.S."/>
        </authorList>
    </citation>
    <scope>NUCLEOTIDE SEQUENCE [LARGE SCALE GENOMIC DNA]</scope>
    <source>
        <strain evidence="3 4">FACHB-130</strain>
    </source>
</reference>
<comment type="caution">
    <text evidence="3">The sequence shown here is derived from an EMBL/GenBank/DDBJ whole genome shotgun (WGS) entry which is preliminary data.</text>
</comment>
<dbReference type="InterPro" id="IPR001387">
    <property type="entry name" value="Cro/C1-type_HTH"/>
</dbReference>
<accession>A0ABR8G336</accession>
<dbReference type="SUPFAM" id="SSF52540">
    <property type="entry name" value="P-loop containing nucleoside triphosphate hydrolases"/>
    <property type="match status" value="1"/>
</dbReference>
<protein>
    <submittedName>
        <fullName evidence="3">NACHT domain-containing NTPase</fullName>
    </submittedName>
</protein>
<dbReference type="PROSITE" id="PS50943">
    <property type="entry name" value="HTH_CROC1"/>
    <property type="match status" value="1"/>
</dbReference>
<dbReference type="Proteomes" id="UP000603457">
    <property type="component" value="Unassembled WGS sequence"/>
</dbReference>
<evidence type="ECO:0000259" key="2">
    <source>
        <dbReference type="PROSITE" id="PS50943"/>
    </source>
</evidence>
<organism evidence="3 4">
    <name type="scientific">Nostoc spongiaeforme FACHB-130</name>
    <dbReference type="NCBI Taxonomy" id="1357510"/>
    <lineage>
        <taxon>Bacteria</taxon>
        <taxon>Bacillati</taxon>
        <taxon>Cyanobacteriota</taxon>
        <taxon>Cyanophyceae</taxon>
        <taxon>Nostocales</taxon>
        <taxon>Nostocaceae</taxon>
        <taxon>Nostoc</taxon>
    </lineage>
</organism>
<proteinExistence type="predicted"/>
<dbReference type="RefSeq" id="WP_190970287.1">
    <property type="nucleotide sequence ID" value="NZ_JACJTB010000047.1"/>
</dbReference>
<evidence type="ECO:0000313" key="3">
    <source>
        <dbReference type="EMBL" id="MBD2597648.1"/>
    </source>
</evidence>
<sequence length="771" mass="88190">MAKRSLQASAEGIRKAKQSFKRKGWTQEYLAAEVGLETRQAIWKFFTGQRIDRHVFNDICFALELDTAEIAQSFTTDESSLLDSPANLSLDIEVVVQKLRSIYHENIQMQCGTVQILDVAQPIQFNDIYVDVEILEEINSRRWLEIKKFPQVWMKENNSLGVADWPQTKTSGIAAVKKYDKLMVLGKPGAGKTTFLQAIANSCNLGLFQPDYLPIFIRLKDLAEDIRGSSQISLFNYLYESFLNLEISEQELNTVFTHGRALILLDGLDEVIGKDISKIISKIRQFTEKFYKNKIIITCRLGVQNYKFYGFTEVEISNFSQSQIANFAEKWFLSVAKQSPAIAKDLSSRFMQKLELKANFPILDLATTPLLLNFICLIFQFNEDFPHNRAEIYKQILDLLLTRWDEAKGIKRDEIYPHFSLLHKIKLLSHLAAITFPQSSYFQPESHLCQLITDYLLQNFNPPQDAAALEIESASILQAIEAQHGLLMQKALGIYAFSHFSLQQYLTAKEIVININSPTLAELMNHLSKKYWREVFLLSAGMLNPADELLKSMKKKIDNLSRKNYKLHHLLTWLMQKSAAVNTPYHIASVRAFYFTLALPSECALACNQEFAILLDNQLAGNLAEDLALDLALTHGLTVSLGINPDIFLPRFSALSLSLDLKHLLINQPELLTALQNLKNQLPSPSQGREVLKIWWQENGKSWTESLRNWMITNRQIGHNWQFNLQDLEEIQQYWDANQLLLDCLKTASDVSLDLRNYLETSLFLPGKSDD</sequence>
<dbReference type="PANTHER" id="PTHR46844">
    <property type="entry name" value="SLR5058 PROTEIN"/>
    <property type="match status" value="1"/>
</dbReference>
<dbReference type="InterPro" id="IPR007111">
    <property type="entry name" value="NACHT_NTPase"/>
</dbReference>